<dbReference type="HOGENOM" id="CLU_017028_7_2_6"/>
<dbReference type="CDD" id="cd08512">
    <property type="entry name" value="PBP2_NikA_DppA_OppA_like_7"/>
    <property type="match status" value="1"/>
</dbReference>
<dbReference type="GO" id="GO:0030288">
    <property type="term" value="C:outer membrane-bounded periplasmic space"/>
    <property type="evidence" value="ECO:0007669"/>
    <property type="project" value="UniProtKB-ARBA"/>
</dbReference>
<evidence type="ECO:0000256" key="2">
    <source>
        <dbReference type="ARBA" id="ARBA00005695"/>
    </source>
</evidence>
<organism evidence="6 8">
    <name type="scientific">Rahnella sp. (strain Y9602)</name>
    <dbReference type="NCBI Taxonomy" id="2703885"/>
    <lineage>
        <taxon>Bacteria</taxon>
        <taxon>Pseudomonadati</taxon>
        <taxon>Pseudomonadota</taxon>
        <taxon>Gammaproteobacteria</taxon>
        <taxon>Enterobacterales</taxon>
        <taxon>Yersiniaceae</taxon>
        <taxon>Rahnella</taxon>
    </lineage>
</organism>
<keyword evidence="3" id="KW-0813">Transport</keyword>
<reference evidence="6 8" key="2">
    <citation type="journal article" date="2012" name="J. Bacteriol.">
        <title>Complete Genome Sequence of Rahnella sp. Strain Y9602, a Gammaproteobacterium Isolate from Metal- and Radionuclide-Contaminated Soil.</title>
        <authorList>
            <person name="Martinez R.J."/>
            <person name="Bruce D."/>
            <person name="Detter C."/>
            <person name="Goodwin L.A."/>
            <person name="Han J."/>
            <person name="Han C.S."/>
            <person name="Held B."/>
            <person name="Land M.L."/>
            <person name="Mikhailova N."/>
            <person name="Nolan M."/>
            <person name="Pennacchio L."/>
            <person name="Pitluck S."/>
            <person name="Tapia R."/>
            <person name="Woyke T."/>
            <person name="Sobecky P.A."/>
        </authorList>
    </citation>
    <scope>NUCLEOTIDE SEQUENCE [LARGE SCALE GENOMIC DNA]</scope>
    <source>
        <strain evidence="6 8">Y9602</strain>
    </source>
</reference>
<evidence type="ECO:0000256" key="3">
    <source>
        <dbReference type="ARBA" id="ARBA00022448"/>
    </source>
</evidence>
<evidence type="ECO:0000313" key="9">
    <source>
        <dbReference type="Proteomes" id="UP001598201"/>
    </source>
</evidence>
<dbReference type="eggNOG" id="COG0747">
    <property type="taxonomic scope" value="Bacteria"/>
</dbReference>
<dbReference type="InterPro" id="IPR039424">
    <property type="entry name" value="SBP_5"/>
</dbReference>
<evidence type="ECO:0000313" key="8">
    <source>
        <dbReference type="Proteomes" id="UP000007257"/>
    </source>
</evidence>
<dbReference type="GO" id="GO:0043190">
    <property type="term" value="C:ATP-binding cassette (ABC) transporter complex"/>
    <property type="evidence" value="ECO:0007669"/>
    <property type="project" value="InterPro"/>
</dbReference>
<dbReference type="KEGG" id="rah:Rahaq_2259"/>
<evidence type="ECO:0000313" key="7">
    <source>
        <dbReference type="EMBL" id="MFD3225573.1"/>
    </source>
</evidence>
<sequence>MVTRRQFVTGFSAIPVLSYLKFDAVFAATPASILVMAIQLDIITSLDPHESFESVGSEITGNMYQQLVKPKLASPDEIEGDLAVSWTASDDKKTFTFKLDPKAKWADGKPVTAEDAAFSLQRVVKLDKSPAYIINQFGYTKDNVESLITAPDAETLVIKTAEPASESFLLYCLTANVGSIVQKSACLANQTGDDLGNAWLKKNSAGSGAFKLRDWKVSESVILESNKNNPHAGKIQRIIMRHIIDPSAQLLMLQKGDVDIARNLTTEQLRPLINDKNFTLVQKGIAGTFMLSANTAHPNLAKPQVWQAIKWAIDYENIQQHIVPLTHKIHQSFLPEGFPAAVNTIMYKRDVAKAKALLAEAGFPNGFEITLDHYSASPSSDIVQALQSNLAEVGIKVTLLAAESRQVLTKMRARQQQLAMTQWGADYFDPNSNAEAFCSNPDNTDAAKSRTLAWRCSWQDKEISDLSTQALKESDPATRIKLYEELQTKHMENSPFAIMLQPTMTAACRKVISGVVLTVMSTSPYEKVVKA</sequence>
<dbReference type="GO" id="GO:0015833">
    <property type="term" value="P:peptide transport"/>
    <property type="evidence" value="ECO:0007669"/>
    <property type="project" value="TreeGrafter"/>
</dbReference>
<dbReference type="Gene3D" id="3.90.76.10">
    <property type="entry name" value="Dipeptide-binding Protein, Domain 1"/>
    <property type="match status" value="1"/>
</dbReference>
<protein>
    <submittedName>
        <fullName evidence="7">ABC transporter substrate-binding protein</fullName>
    </submittedName>
    <submittedName>
        <fullName evidence="6">Extracellular solute-binding protein family 5</fullName>
    </submittedName>
</protein>
<dbReference type="Pfam" id="PF00496">
    <property type="entry name" value="SBP_bac_5"/>
    <property type="match status" value="1"/>
</dbReference>
<dbReference type="EMBL" id="JBHUCJ010000054">
    <property type="protein sequence ID" value="MFD3225573.1"/>
    <property type="molecule type" value="Genomic_DNA"/>
</dbReference>
<dbReference type="RefSeq" id="WP_013575570.1">
    <property type="nucleotide sequence ID" value="NC_015061.1"/>
</dbReference>
<name>A0A0H3FAE0_RAHSY</name>
<keyword evidence="4" id="KW-0732">Signal</keyword>
<reference evidence="8" key="1">
    <citation type="submission" date="2011-01" db="EMBL/GenBank/DDBJ databases">
        <title>Complete sequence of chromosome of Rahnella sp. Y9602.</title>
        <authorList>
            <consortium name="US DOE Joint Genome Institute"/>
            <person name="Lucas S."/>
            <person name="Copeland A."/>
            <person name="Lapidus A."/>
            <person name="Cheng J.-F."/>
            <person name="Goodwin L."/>
            <person name="Pitluck S."/>
            <person name="Lu M."/>
            <person name="Detter J.C."/>
            <person name="Han C."/>
            <person name="Tapia R."/>
            <person name="Land M."/>
            <person name="Hauser L."/>
            <person name="Kyrpides N."/>
            <person name="Ivanova N."/>
            <person name="Ovchinnikova G."/>
            <person name="Pagani I."/>
            <person name="Sobecky P.A."/>
            <person name="Martinez R.J."/>
            <person name="Woyke T."/>
        </authorList>
    </citation>
    <scope>NUCLEOTIDE SEQUENCE [LARGE SCALE GENOMIC DNA]</scope>
    <source>
        <strain evidence="8">Y9602</strain>
    </source>
</reference>
<reference evidence="7 9" key="3">
    <citation type="submission" date="2024-09" db="EMBL/GenBank/DDBJ databases">
        <title>Genomes of Rahnella.</title>
        <authorList>
            <person name="Mnguni F.C."/>
            <person name="Shin G.Y."/>
            <person name="Coutinho T."/>
        </authorList>
    </citation>
    <scope>NUCLEOTIDE SEQUENCE [LARGE SCALE GENOMIC DNA]</scope>
    <source>
        <strain evidence="7 9">20WA0057</strain>
    </source>
</reference>
<dbReference type="PIRSF" id="PIRSF002741">
    <property type="entry name" value="MppA"/>
    <property type="match status" value="1"/>
</dbReference>
<dbReference type="EMBL" id="CP002505">
    <property type="protein sequence ID" value="ADW73869.1"/>
    <property type="molecule type" value="Genomic_DNA"/>
</dbReference>
<keyword evidence="9" id="KW-1185">Reference proteome</keyword>
<dbReference type="GeneID" id="95417252"/>
<comment type="subcellular location">
    <subcellularLocation>
        <location evidence="1">Cell envelope</location>
    </subcellularLocation>
</comment>
<dbReference type="PANTHER" id="PTHR30290:SF10">
    <property type="entry name" value="PERIPLASMIC OLIGOPEPTIDE-BINDING PROTEIN-RELATED"/>
    <property type="match status" value="1"/>
</dbReference>
<feature type="domain" description="Solute-binding protein family 5" evidence="5">
    <location>
        <begin position="77"/>
        <end position="443"/>
    </location>
</feature>
<evidence type="ECO:0000256" key="1">
    <source>
        <dbReference type="ARBA" id="ARBA00004196"/>
    </source>
</evidence>
<evidence type="ECO:0000256" key="4">
    <source>
        <dbReference type="ARBA" id="ARBA00022729"/>
    </source>
</evidence>
<proteinExistence type="inferred from homology"/>
<comment type="similarity">
    <text evidence="2">Belongs to the bacterial solute-binding protein 5 family.</text>
</comment>
<evidence type="ECO:0000313" key="6">
    <source>
        <dbReference type="EMBL" id="ADW73869.1"/>
    </source>
</evidence>
<dbReference type="PANTHER" id="PTHR30290">
    <property type="entry name" value="PERIPLASMIC BINDING COMPONENT OF ABC TRANSPORTER"/>
    <property type="match status" value="1"/>
</dbReference>
<dbReference type="Gene3D" id="3.10.105.10">
    <property type="entry name" value="Dipeptide-binding Protein, Domain 3"/>
    <property type="match status" value="1"/>
</dbReference>
<dbReference type="InterPro" id="IPR000914">
    <property type="entry name" value="SBP_5_dom"/>
</dbReference>
<dbReference type="AlphaFoldDB" id="A0A0H3FAE0"/>
<dbReference type="SUPFAM" id="SSF53850">
    <property type="entry name" value="Periplasmic binding protein-like II"/>
    <property type="match status" value="1"/>
</dbReference>
<dbReference type="Gene3D" id="3.40.190.10">
    <property type="entry name" value="Periplasmic binding protein-like II"/>
    <property type="match status" value="1"/>
</dbReference>
<evidence type="ECO:0000259" key="5">
    <source>
        <dbReference type="Pfam" id="PF00496"/>
    </source>
</evidence>
<dbReference type="Proteomes" id="UP001598201">
    <property type="component" value="Unassembled WGS sequence"/>
</dbReference>
<dbReference type="InterPro" id="IPR030678">
    <property type="entry name" value="Peptide/Ni-bd"/>
</dbReference>
<accession>A0A0H3FAE0</accession>
<dbReference type="Proteomes" id="UP000007257">
    <property type="component" value="Chromosome"/>
</dbReference>
<dbReference type="GO" id="GO:1904680">
    <property type="term" value="F:peptide transmembrane transporter activity"/>
    <property type="evidence" value="ECO:0007669"/>
    <property type="project" value="TreeGrafter"/>
</dbReference>
<gene>
    <name evidence="6" type="ordered locus">Rahaq_2259</name>
    <name evidence="7" type="ORF">ACFPK4_18680</name>
</gene>
<dbReference type="OrthoDB" id="9801912at2"/>